<evidence type="ECO:0000256" key="7">
    <source>
        <dbReference type="ARBA" id="ARBA00022692"/>
    </source>
</evidence>
<evidence type="ECO:0000256" key="11">
    <source>
        <dbReference type="ARBA" id="ARBA00023212"/>
    </source>
</evidence>
<keyword evidence="12" id="KW-0966">Cell projection</keyword>
<comment type="caution">
    <text evidence="20">The sequence shown here is derived from an EMBL/GenBank/DDBJ whole genome shotgun (WGS) entry which is preliminary data.</text>
</comment>
<evidence type="ECO:0000313" key="20">
    <source>
        <dbReference type="EMBL" id="CAF1103950.1"/>
    </source>
</evidence>
<protein>
    <recommendedName>
        <fullName evidence="4">protein S-acyltransferase</fullName>
        <ecNumber evidence="4">2.3.1.225</ecNumber>
    </recommendedName>
</protein>
<comment type="similarity">
    <text evidence="15">Belongs to the CFAP144 family.</text>
</comment>
<evidence type="ECO:0000256" key="1">
    <source>
        <dbReference type="ARBA" id="ARBA00004127"/>
    </source>
</evidence>
<keyword evidence="5" id="KW-0963">Cytoplasm</keyword>
<dbReference type="Gene3D" id="3.40.50.1820">
    <property type="entry name" value="alpha/beta hydrolase"/>
    <property type="match status" value="1"/>
</dbReference>
<evidence type="ECO:0000256" key="5">
    <source>
        <dbReference type="ARBA" id="ARBA00022490"/>
    </source>
</evidence>
<keyword evidence="6" id="KW-0808">Transferase</keyword>
<dbReference type="PANTHER" id="PTHR22883:SF43">
    <property type="entry name" value="PALMITOYLTRANSFERASE APP"/>
    <property type="match status" value="1"/>
</dbReference>
<dbReference type="SMART" id="SM00194">
    <property type="entry name" value="PTPc"/>
    <property type="match status" value="1"/>
</dbReference>
<evidence type="ECO:0000256" key="18">
    <source>
        <dbReference type="SAM" id="Phobius"/>
    </source>
</evidence>
<keyword evidence="8 18" id="KW-1133">Transmembrane helix</keyword>
<evidence type="ECO:0000313" key="21">
    <source>
        <dbReference type="Proteomes" id="UP000663860"/>
    </source>
</evidence>
<organism evidence="20 21">
    <name type="scientific">Adineta steineri</name>
    <dbReference type="NCBI Taxonomy" id="433720"/>
    <lineage>
        <taxon>Eukaryota</taxon>
        <taxon>Metazoa</taxon>
        <taxon>Spiralia</taxon>
        <taxon>Gnathifera</taxon>
        <taxon>Rotifera</taxon>
        <taxon>Eurotatoria</taxon>
        <taxon>Bdelloidea</taxon>
        <taxon>Adinetida</taxon>
        <taxon>Adinetidae</taxon>
        <taxon>Adineta</taxon>
    </lineage>
</organism>
<comment type="catalytic activity">
    <reaction evidence="16">
        <text>L-cysteinyl-[protein] + hexadecanoyl-CoA = S-hexadecanoyl-L-cysteinyl-[protein] + CoA</text>
        <dbReference type="Rhea" id="RHEA:36683"/>
        <dbReference type="Rhea" id="RHEA-COMP:10131"/>
        <dbReference type="Rhea" id="RHEA-COMP:11032"/>
        <dbReference type="ChEBI" id="CHEBI:29950"/>
        <dbReference type="ChEBI" id="CHEBI:57287"/>
        <dbReference type="ChEBI" id="CHEBI:57379"/>
        <dbReference type="ChEBI" id="CHEBI:74151"/>
        <dbReference type="EC" id="2.3.1.225"/>
    </reaction>
</comment>
<evidence type="ECO:0000256" key="3">
    <source>
        <dbReference type="ARBA" id="ARBA00004245"/>
    </source>
</evidence>
<evidence type="ECO:0000256" key="4">
    <source>
        <dbReference type="ARBA" id="ARBA00012210"/>
    </source>
</evidence>
<gene>
    <name evidence="20" type="ORF">IZO911_LOCUS23202</name>
</gene>
<dbReference type="SUPFAM" id="SSF53474">
    <property type="entry name" value="alpha/beta-Hydrolases"/>
    <property type="match status" value="1"/>
</dbReference>
<dbReference type="InterPro" id="IPR000073">
    <property type="entry name" value="AB_hydrolase_1"/>
</dbReference>
<evidence type="ECO:0000256" key="10">
    <source>
        <dbReference type="ARBA" id="ARBA00023139"/>
    </source>
</evidence>
<dbReference type="GO" id="GO:0006612">
    <property type="term" value="P:protein targeting to membrane"/>
    <property type="evidence" value="ECO:0007669"/>
    <property type="project" value="TreeGrafter"/>
</dbReference>
<dbReference type="PROSITE" id="PS50216">
    <property type="entry name" value="DHHC"/>
    <property type="match status" value="1"/>
</dbReference>
<feature type="transmembrane region" description="Helical" evidence="18">
    <location>
        <begin position="176"/>
        <end position="197"/>
    </location>
</feature>
<evidence type="ECO:0000256" key="8">
    <source>
        <dbReference type="ARBA" id="ARBA00022989"/>
    </source>
</evidence>
<name>A0A814PH68_9BILA</name>
<dbReference type="InterPro" id="IPR000242">
    <property type="entry name" value="PTP_cat"/>
</dbReference>
<evidence type="ECO:0000256" key="6">
    <source>
        <dbReference type="ARBA" id="ARBA00022679"/>
    </source>
</evidence>
<dbReference type="GO" id="GO:0005856">
    <property type="term" value="C:cytoskeleton"/>
    <property type="evidence" value="ECO:0007669"/>
    <property type="project" value="UniProtKB-SubCell"/>
</dbReference>
<accession>A0A814PH68</accession>
<proteinExistence type="inferred from homology"/>
<dbReference type="GO" id="GO:0005783">
    <property type="term" value="C:endoplasmic reticulum"/>
    <property type="evidence" value="ECO:0007669"/>
    <property type="project" value="TreeGrafter"/>
</dbReference>
<dbReference type="GO" id="GO:0005794">
    <property type="term" value="C:Golgi apparatus"/>
    <property type="evidence" value="ECO:0007669"/>
    <property type="project" value="TreeGrafter"/>
</dbReference>
<dbReference type="GO" id="GO:0004725">
    <property type="term" value="F:protein tyrosine phosphatase activity"/>
    <property type="evidence" value="ECO:0007669"/>
    <property type="project" value="InterPro"/>
</dbReference>
<evidence type="ECO:0000256" key="15">
    <source>
        <dbReference type="ARBA" id="ARBA00034777"/>
    </source>
</evidence>
<dbReference type="Proteomes" id="UP000663860">
    <property type="component" value="Unassembled WGS sequence"/>
</dbReference>
<dbReference type="GO" id="GO:0019706">
    <property type="term" value="F:protein-cysteine S-palmitoyltransferase activity"/>
    <property type="evidence" value="ECO:0007669"/>
    <property type="project" value="UniProtKB-EC"/>
</dbReference>
<keyword evidence="9 18" id="KW-0472">Membrane</keyword>
<evidence type="ECO:0000256" key="9">
    <source>
        <dbReference type="ARBA" id="ARBA00023136"/>
    </source>
</evidence>
<keyword evidence="14" id="KW-0012">Acyltransferase</keyword>
<dbReference type="InterPro" id="IPR029021">
    <property type="entry name" value="Prot-tyrosine_phosphatase-like"/>
</dbReference>
<dbReference type="EMBL" id="CAJNOE010000266">
    <property type="protein sequence ID" value="CAF1103950.1"/>
    <property type="molecule type" value="Genomic_DNA"/>
</dbReference>
<dbReference type="Gene3D" id="3.90.190.10">
    <property type="entry name" value="Protein tyrosine phosphatase superfamily"/>
    <property type="match status" value="1"/>
</dbReference>
<keyword evidence="7 18" id="KW-0812">Transmembrane</keyword>
<evidence type="ECO:0000256" key="17">
    <source>
        <dbReference type="SAM" id="MobiDB-lite"/>
    </source>
</evidence>
<dbReference type="GO" id="GO:0005929">
    <property type="term" value="C:cilium"/>
    <property type="evidence" value="ECO:0007669"/>
    <property type="project" value="UniProtKB-SubCell"/>
</dbReference>
<dbReference type="Pfam" id="PF01529">
    <property type="entry name" value="DHHC"/>
    <property type="match status" value="1"/>
</dbReference>
<keyword evidence="13" id="KW-0449">Lipoprotein</keyword>
<dbReference type="Pfam" id="PF14886">
    <property type="entry name" value="FAM183"/>
    <property type="match status" value="1"/>
</dbReference>
<evidence type="ECO:0000259" key="19">
    <source>
        <dbReference type="PROSITE" id="PS50055"/>
    </source>
</evidence>
<dbReference type="InterPro" id="IPR001594">
    <property type="entry name" value="Palmitoyltrfase_DHHC"/>
</dbReference>
<evidence type="ECO:0000256" key="2">
    <source>
        <dbReference type="ARBA" id="ARBA00004138"/>
    </source>
</evidence>
<evidence type="ECO:0000256" key="16">
    <source>
        <dbReference type="ARBA" id="ARBA00048048"/>
    </source>
</evidence>
<dbReference type="EC" id="2.3.1.225" evidence="4"/>
<keyword evidence="10" id="KW-0564">Palmitate</keyword>
<evidence type="ECO:0000256" key="12">
    <source>
        <dbReference type="ARBA" id="ARBA00023273"/>
    </source>
</evidence>
<feature type="region of interest" description="Disordered" evidence="17">
    <location>
        <begin position="773"/>
        <end position="797"/>
    </location>
</feature>
<feature type="transmembrane region" description="Helical" evidence="18">
    <location>
        <begin position="55"/>
        <end position="75"/>
    </location>
</feature>
<evidence type="ECO:0000256" key="14">
    <source>
        <dbReference type="ARBA" id="ARBA00023315"/>
    </source>
</evidence>
<feature type="transmembrane region" description="Helical" evidence="18">
    <location>
        <begin position="21"/>
        <end position="43"/>
    </location>
</feature>
<dbReference type="AlphaFoldDB" id="A0A814PH68"/>
<dbReference type="InterPro" id="IPR039859">
    <property type="entry name" value="PFA4/ZDH16/20/ERF2-like"/>
</dbReference>
<feature type="domain" description="Tyrosine-protein phosphatase" evidence="19">
    <location>
        <begin position="330"/>
        <end position="578"/>
    </location>
</feature>
<reference evidence="20" key="1">
    <citation type="submission" date="2021-02" db="EMBL/GenBank/DDBJ databases">
        <authorList>
            <person name="Nowell W R."/>
        </authorList>
    </citation>
    <scope>NUCLEOTIDE SEQUENCE</scope>
</reference>
<dbReference type="InterPro" id="IPR029214">
    <property type="entry name" value="CFAP144"/>
</dbReference>
<feature type="transmembrane region" description="Helical" evidence="18">
    <location>
        <begin position="217"/>
        <end position="236"/>
    </location>
</feature>
<feature type="compositionally biased region" description="Basic and acidic residues" evidence="17">
    <location>
        <begin position="782"/>
        <end position="797"/>
    </location>
</feature>
<comment type="subcellular location">
    <subcellularLocation>
        <location evidence="2">Cell projection</location>
        <location evidence="2">Cilium</location>
    </subcellularLocation>
    <subcellularLocation>
        <location evidence="3">Cytoplasm</location>
        <location evidence="3">Cytoskeleton</location>
    </subcellularLocation>
    <subcellularLocation>
        <location evidence="1">Endomembrane system</location>
        <topology evidence="1">Multi-pass membrane protein</topology>
    </subcellularLocation>
</comment>
<dbReference type="SUPFAM" id="SSF52799">
    <property type="entry name" value="(Phosphotyrosine protein) phosphatases II"/>
    <property type="match status" value="1"/>
</dbReference>
<feature type="transmembrane region" description="Helical" evidence="18">
    <location>
        <begin position="567"/>
        <end position="584"/>
    </location>
</feature>
<sequence length="1194" mass="138551">MRRGQIYPSNTVSYFRTCWTYKSWGTVVGVLTLILILSGLHIGWDFPILVKNHHFYFPILFGIALFYTILNYLFAALHDPGVLPRPNADEILQIEKEQNIQTDLNGNYFPSVPPPTTVLVKNFPYSSTYCYTCRTYRLPRASHCSTCNVCVQNFDHHCPWINNCVGLLNYRYFCNFILSISALCFIAFVGCGVAAYLRWDIYKNEIGLFFAYNIPSFFNGFVGFCFMFTLIPFWCYHCRLTMNGETTRDDIRYKKHLEKNELPRGSRCHNLIASWCGPTRPSVNWNELYDADHYQKQEAIYRRIRPTLLSNTLIILTQRIREHIQDLVANNYQGLQQQVEAYHRTNRKTLEIQSELSSVTVMSHLQTYTIEINCIGNNQIDVRYLLIDAVQQINISAFWNTIWLHRISSIVMLYEIHENNSLIQYWPDENNPSITIENTYQIDFIRHFKRLDIETLQFKIQKLGETETRTIEHFQVKNWTEIKFALDPVALLRLQYYINDKERNERLLDNTPNSIAIHSCGVNIPAVAYMTIDINRRLSMRYSFINILKTITELNTQLPMSIMNKDLLIVVYTVILHLSAWIYSSDIMTLQGINHQVTRILQTKFGTYFHDSILELFEAFTCNSLKELNAILPLSTEYSNRFAIVDHHVLYFIDSYIHSKPFMLTVGHDSNTTIKIISKFQIRHCFLFQHSSHLDIGFIEKQRLKIDNNDISDDFRRYHNDESTTLFYQPINSIRNILLYRVSQILVNLDQNDDVPILIWLNQCWLTRATPAGNTGTVEEAEPAKKDAKKGREPKNQVHQEAILVETIRKEMAEQKLFTNYSVNPFKKSEALTPKPNVYPDEGHLFFTSSYSHQSIMSQSVASSTSSELQVPNEKYITLSDGRQLAYTEQGDINSNKIIIFFHGVFGVGDSSLETKLYQEIGYHSIAPTLPGWGNSSPWPENQPILNYPNDIHQLLLSMKKNDNENLQITVGGGSYGTVFAQICFGASPHIMPEVVNIKSLILLSSFSPFKYHKEYTTGMSWFNYFANGMPAIYFPSIRRLMGSFMLKKVRNIDKAKVFLRENIFDQMNDEEKAKLHKWEEERNHPSGWILETMARNMCLSISKTMDGFNTIAYILHSDWGFDPKNLPSSPKRKVLIIAAKEDKIAHMEMSTYLVENYPNAELQTLDGGHLASFFEINRIIKNWLINLDKELDE</sequence>
<evidence type="ECO:0000256" key="13">
    <source>
        <dbReference type="ARBA" id="ARBA00023288"/>
    </source>
</evidence>
<dbReference type="InterPro" id="IPR003595">
    <property type="entry name" value="Tyr_Pase_cat"/>
</dbReference>
<dbReference type="InterPro" id="IPR029058">
    <property type="entry name" value="AB_hydrolase_fold"/>
</dbReference>
<dbReference type="PROSITE" id="PS50055">
    <property type="entry name" value="TYR_PHOSPHATASE_PTP"/>
    <property type="match status" value="1"/>
</dbReference>
<dbReference type="Pfam" id="PF00561">
    <property type="entry name" value="Abhydrolase_1"/>
    <property type="match status" value="1"/>
</dbReference>
<dbReference type="Pfam" id="PF00102">
    <property type="entry name" value="Y_phosphatase"/>
    <property type="match status" value="1"/>
</dbReference>
<dbReference type="SMART" id="SM00404">
    <property type="entry name" value="PTPc_motif"/>
    <property type="match status" value="1"/>
</dbReference>
<dbReference type="PANTHER" id="PTHR22883">
    <property type="entry name" value="ZINC FINGER DHHC DOMAIN CONTAINING PROTEIN"/>
    <property type="match status" value="1"/>
</dbReference>
<keyword evidence="11" id="KW-0206">Cytoskeleton</keyword>